<feature type="compositionally biased region" description="Low complexity" evidence="1">
    <location>
        <begin position="71"/>
        <end position="88"/>
    </location>
</feature>
<protein>
    <submittedName>
        <fullName evidence="2">Uncharacterized protein</fullName>
    </submittedName>
</protein>
<feature type="compositionally biased region" description="Low complexity" evidence="1">
    <location>
        <begin position="177"/>
        <end position="187"/>
    </location>
</feature>
<gene>
    <name evidence="2" type="ORF">SBRY_50835</name>
</gene>
<evidence type="ECO:0000313" key="3">
    <source>
        <dbReference type="Proteomes" id="UP001153328"/>
    </source>
</evidence>
<reference evidence="2" key="1">
    <citation type="submission" date="2021-06" db="EMBL/GenBank/DDBJ databases">
        <authorList>
            <person name="Arsene-Ploetze F."/>
        </authorList>
    </citation>
    <scope>NUCLEOTIDE SEQUENCE</scope>
    <source>
        <strain evidence="2">SBRY1</strain>
    </source>
</reference>
<evidence type="ECO:0000256" key="1">
    <source>
        <dbReference type="SAM" id="MobiDB-lite"/>
    </source>
</evidence>
<name>A0A9W4H5L6_9ACTN</name>
<accession>A0A9W4H5L6</accession>
<keyword evidence="3" id="KW-1185">Reference proteome</keyword>
<feature type="region of interest" description="Disordered" evidence="1">
    <location>
        <begin position="1"/>
        <end position="45"/>
    </location>
</feature>
<organism evidence="2 3">
    <name type="scientific">Actinacidiphila bryophytorum</name>
    <dbReference type="NCBI Taxonomy" id="1436133"/>
    <lineage>
        <taxon>Bacteria</taxon>
        <taxon>Bacillati</taxon>
        <taxon>Actinomycetota</taxon>
        <taxon>Actinomycetes</taxon>
        <taxon>Kitasatosporales</taxon>
        <taxon>Streptomycetaceae</taxon>
        <taxon>Actinacidiphila</taxon>
    </lineage>
</organism>
<feature type="region of interest" description="Disordered" evidence="1">
    <location>
        <begin position="149"/>
        <end position="216"/>
    </location>
</feature>
<dbReference type="Proteomes" id="UP001153328">
    <property type="component" value="Unassembled WGS sequence"/>
</dbReference>
<evidence type="ECO:0000313" key="2">
    <source>
        <dbReference type="EMBL" id="CAG7652286.1"/>
    </source>
</evidence>
<feature type="compositionally biased region" description="Basic and acidic residues" evidence="1">
    <location>
        <begin position="33"/>
        <end position="45"/>
    </location>
</feature>
<dbReference type="AlphaFoldDB" id="A0A9W4H5L6"/>
<feature type="region of interest" description="Disordered" evidence="1">
    <location>
        <begin position="71"/>
        <end position="95"/>
    </location>
</feature>
<sequence>MDAGRAAQGLGGRGRDRHPLQRALLRARPRRRRELEHRGLGQRDRPGLLVRGALEDQHRLHRHPAAALRLLPGAGRRARPLPGGAEEPAAGREGQRVALRRQFAGRLPDLAGEEGRGVGLPAAADAVPAEGLPGAVDGLQLPLQPVRRRRHRGRPGQVPGVGEAGQAGLPQRLRAGLQRQPRPALRRQPLRDLERRHLHAGRRGRRQGRVPPQGRAVRVLQGAERLARRAGPGRAGQAAHPGPGRVARLVHVREVITSRNPDRGYVIVP</sequence>
<dbReference type="EMBL" id="CAJVAX010000019">
    <property type="protein sequence ID" value="CAG7652286.1"/>
    <property type="molecule type" value="Genomic_DNA"/>
</dbReference>
<comment type="caution">
    <text evidence="2">The sequence shown here is derived from an EMBL/GenBank/DDBJ whole genome shotgun (WGS) entry which is preliminary data.</text>
</comment>
<proteinExistence type="predicted"/>
<feature type="compositionally biased region" description="Basic residues" evidence="1">
    <location>
        <begin position="196"/>
        <end position="208"/>
    </location>
</feature>